<sequence length="248" mass="28070">MEPTVVLSDIHGNLEALQAVLARIEKLGIGRIFSLGDTIGYGPNPVECLRLARERFDLLLMGNHEYAALHPRRMVFNPEASLALQWTRERLEEADLLDGLNEMKPFHLEGNALYVHGSVKGPLTEYVQETDDRGTSSFENVVQELRRSFTTFQICFVGHNHKPFLATTEGFLHPHEEISTFCVTGEKLYVCVGSVGQPRDDDRRACFAVYDGERVSYHRVPYPAEQTAAKIRQTGLPRYLARRLLQGK</sequence>
<name>D9PLC1_9ZZZZ</name>
<gene>
    <name evidence="2" type="ORF">LDC_2344</name>
</gene>
<dbReference type="SUPFAM" id="SSF56300">
    <property type="entry name" value="Metallo-dependent phosphatases"/>
    <property type="match status" value="1"/>
</dbReference>
<comment type="caution">
    <text evidence="2">The sequence shown here is derived from an EMBL/GenBank/DDBJ whole genome shotgun (WGS) entry which is preliminary data.</text>
</comment>
<dbReference type="Pfam" id="PF12850">
    <property type="entry name" value="Metallophos_2"/>
    <property type="match status" value="1"/>
</dbReference>
<protein>
    <submittedName>
        <fullName evidence="2">Phosphoesterase</fullName>
        <ecNumber evidence="2">3.1.3.-</ecNumber>
    </submittedName>
</protein>
<accession>D9PLC1</accession>
<dbReference type="PIRSF" id="PIRSF000883">
    <property type="entry name" value="Pesterase_MJ0912"/>
    <property type="match status" value="1"/>
</dbReference>
<dbReference type="InterPro" id="IPR011152">
    <property type="entry name" value="Pesterase_MJ0912"/>
</dbReference>
<dbReference type="PANTHER" id="PTHR42850">
    <property type="entry name" value="METALLOPHOSPHOESTERASE"/>
    <property type="match status" value="1"/>
</dbReference>
<dbReference type="PANTHER" id="PTHR42850:SF2">
    <property type="entry name" value="BLL5683 PROTEIN"/>
    <property type="match status" value="1"/>
</dbReference>
<dbReference type="GO" id="GO:0005737">
    <property type="term" value="C:cytoplasm"/>
    <property type="evidence" value="ECO:0007669"/>
    <property type="project" value="TreeGrafter"/>
</dbReference>
<evidence type="ECO:0000313" key="2">
    <source>
        <dbReference type="EMBL" id="EFK95640.1"/>
    </source>
</evidence>
<keyword evidence="2" id="KW-0378">Hydrolase</keyword>
<proteinExistence type="predicted"/>
<dbReference type="EMBL" id="ADZX01000709">
    <property type="protein sequence ID" value="EFK95640.1"/>
    <property type="molecule type" value="Genomic_DNA"/>
</dbReference>
<dbReference type="InterPro" id="IPR050126">
    <property type="entry name" value="Ap4A_hydrolase"/>
</dbReference>
<organism evidence="2">
    <name type="scientific">sediment metagenome</name>
    <dbReference type="NCBI Taxonomy" id="749907"/>
    <lineage>
        <taxon>unclassified sequences</taxon>
        <taxon>metagenomes</taxon>
        <taxon>ecological metagenomes</taxon>
    </lineage>
</organism>
<feature type="domain" description="Calcineurin-like phosphoesterase" evidence="1">
    <location>
        <begin position="5"/>
        <end position="211"/>
    </location>
</feature>
<dbReference type="CDD" id="cd00838">
    <property type="entry name" value="MPP_superfamily"/>
    <property type="match status" value="1"/>
</dbReference>
<reference evidence="2" key="1">
    <citation type="submission" date="2010-07" db="EMBL/GenBank/DDBJ databases">
        <authorList>
            <consortium name="CONSOLIDER consortium CSD2007-00005"/>
            <person name="Guazzaroni M.-E."/>
            <person name="Richter M."/>
            <person name="Garcia-Salamanca A."/>
            <person name="Yarza P."/>
            <person name="Ferrer M."/>
        </authorList>
    </citation>
    <scope>NUCLEOTIDE SEQUENCE</scope>
</reference>
<dbReference type="InterPro" id="IPR024654">
    <property type="entry name" value="Calcineurin-like_PHP_lpxH"/>
</dbReference>
<dbReference type="GO" id="GO:0016791">
    <property type="term" value="F:phosphatase activity"/>
    <property type="evidence" value="ECO:0007669"/>
    <property type="project" value="TreeGrafter"/>
</dbReference>
<dbReference type="AlphaFoldDB" id="D9PLC1"/>
<dbReference type="Gene3D" id="3.60.21.10">
    <property type="match status" value="1"/>
</dbReference>
<reference evidence="2" key="2">
    <citation type="journal article" date="2011" name="Microb. Ecol.">
        <title>Taxonomic and Functional Metagenomic Profiling of the Microbial Community in the Anoxic Sediment of a Sub-saline Shallow Lake (Laguna de Carrizo, Central Spain).</title>
        <authorList>
            <person name="Ferrer M."/>
            <person name="Guazzaroni M.E."/>
            <person name="Richter M."/>
            <person name="Garcia-Salamanca A."/>
            <person name="Yarza P."/>
            <person name="Suarez-Suarez A."/>
            <person name="Solano J."/>
            <person name="Alcaide M."/>
            <person name="van Dillewijn P."/>
            <person name="Molina-Henares M.A."/>
            <person name="Lopez-Cortes N."/>
            <person name="Al-Ramahi Y."/>
            <person name="Guerrero C."/>
            <person name="Acosta A."/>
            <person name="de Eugenio L.I."/>
            <person name="Martinez V."/>
            <person name="Marques S."/>
            <person name="Rojo F."/>
            <person name="Santero E."/>
            <person name="Genilloud O."/>
            <person name="Perez-Perez J."/>
            <person name="Rossello-Mora R."/>
            <person name="Ramos J.L."/>
        </authorList>
    </citation>
    <scope>NUCLEOTIDE SEQUENCE</scope>
</reference>
<dbReference type="EC" id="3.1.3.-" evidence="2"/>
<dbReference type="InterPro" id="IPR029052">
    <property type="entry name" value="Metallo-depent_PP-like"/>
</dbReference>
<evidence type="ECO:0000259" key="1">
    <source>
        <dbReference type="Pfam" id="PF12850"/>
    </source>
</evidence>